<dbReference type="AlphaFoldDB" id="A0A8S1M663"/>
<evidence type="ECO:0000313" key="1">
    <source>
        <dbReference type="EMBL" id="CAD8073403.1"/>
    </source>
</evidence>
<protein>
    <submittedName>
        <fullName evidence="1">Uncharacterized protein</fullName>
    </submittedName>
</protein>
<proteinExistence type="predicted"/>
<keyword evidence="2" id="KW-1185">Reference proteome</keyword>
<name>A0A8S1M663_9CILI</name>
<gene>
    <name evidence="1" type="ORF">PSON_ATCC_30995.1.T0300315</name>
</gene>
<dbReference type="EMBL" id="CAJJDN010000030">
    <property type="protein sequence ID" value="CAD8073403.1"/>
    <property type="molecule type" value="Genomic_DNA"/>
</dbReference>
<comment type="caution">
    <text evidence="1">The sequence shown here is derived from an EMBL/GenBank/DDBJ whole genome shotgun (WGS) entry which is preliminary data.</text>
</comment>
<dbReference type="Proteomes" id="UP000692954">
    <property type="component" value="Unassembled WGS sequence"/>
</dbReference>
<organism evidence="1 2">
    <name type="scientific">Paramecium sonneborni</name>
    <dbReference type="NCBI Taxonomy" id="65129"/>
    <lineage>
        <taxon>Eukaryota</taxon>
        <taxon>Sar</taxon>
        <taxon>Alveolata</taxon>
        <taxon>Ciliophora</taxon>
        <taxon>Intramacronucleata</taxon>
        <taxon>Oligohymenophorea</taxon>
        <taxon>Peniculida</taxon>
        <taxon>Parameciidae</taxon>
        <taxon>Paramecium</taxon>
    </lineage>
</organism>
<reference evidence="1" key="1">
    <citation type="submission" date="2021-01" db="EMBL/GenBank/DDBJ databases">
        <authorList>
            <consortium name="Genoscope - CEA"/>
            <person name="William W."/>
        </authorList>
    </citation>
    <scope>NUCLEOTIDE SEQUENCE</scope>
</reference>
<sequence>MNSSDDEMLHRGQELNVIQKIQKVECLKKNIFLQNGESYLLIIQNQNIKKHFLSSCIYDQKNKQKKLVQIKMKGEQEKIDFVL</sequence>
<accession>A0A8S1M663</accession>
<evidence type="ECO:0000313" key="2">
    <source>
        <dbReference type="Proteomes" id="UP000692954"/>
    </source>
</evidence>